<dbReference type="InterPro" id="IPR036881">
    <property type="entry name" value="Glyco_hydro_3_C_sf"/>
</dbReference>
<dbReference type="EC" id="3.2.1.52" evidence="3"/>
<dbReference type="Gene3D" id="3.20.20.300">
    <property type="entry name" value="Glycoside hydrolase, family 3, N-terminal domain"/>
    <property type="match status" value="1"/>
</dbReference>
<evidence type="ECO:0000256" key="2">
    <source>
        <dbReference type="ARBA" id="ARBA00005336"/>
    </source>
</evidence>
<keyword evidence="6" id="KW-0732">Signal</keyword>
<gene>
    <name evidence="9" type="ORF">BSZ37_19430</name>
</gene>
<feature type="chain" id="PRO_5013012677" description="beta-N-acetylhexosaminidase" evidence="6">
    <location>
        <begin position="21"/>
        <end position="590"/>
    </location>
</feature>
<feature type="signal peptide" evidence="6">
    <location>
        <begin position="1"/>
        <end position="20"/>
    </location>
</feature>
<evidence type="ECO:0000256" key="4">
    <source>
        <dbReference type="ARBA" id="ARBA00022801"/>
    </source>
</evidence>
<dbReference type="GO" id="GO:0005975">
    <property type="term" value="P:carbohydrate metabolic process"/>
    <property type="evidence" value="ECO:0007669"/>
    <property type="project" value="InterPro"/>
</dbReference>
<dbReference type="Gene3D" id="3.40.50.1700">
    <property type="entry name" value="Glycoside hydrolase family 3 C-terminal domain"/>
    <property type="match status" value="1"/>
</dbReference>
<evidence type="ECO:0000259" key="7">
    <source>
        <dbReference type="Pfam" id="PF00933"/>
    </source>
</evidence>
<name>A0A271J512_9BACT</name>
<evidence type="ECO:0000313" key="10">
    <source>
        <dbReference type="Proteomes" id="UP000216339"/>
    </source>
</evidence>
<dbReference type="SUPFAM" id="SSF52279">
    <property type="entry name" value="Beta-D-glucan exohydrolase, C-terminal domain"/>
    <property type="match status" value="1"/>
</dbReference>
<comment type="catalytic activity">
    <reaction evidence="1">
        <text>Hydrolysis of terminal non-reducing N-acetyl-D-hexosamine residues in N-acetyl-beta-D-hexosaminides.</text>
        <dbReference type="EC" id="3.2.1.52"/>
    </reaction>
</comment>
<evidence type="ECO:0000313" key="9">
    <source>
        <dbReference type="EMBL" id="PAP78440.1"/>
    </source>
</evidence>
<keyword evidence="5" id="KW-0326">Glycosidase</keyword>
<dbReference type="Pfam" id="PF01915">
    <property type="entry name" value="Glyco_hydro_3_C"/>
    <property type="match status" value="1"/>
</dbReference>
<evidence type="ECO:0000256" key="1">
    <source>
        <dbReference type="ARBA" id="ARBA00001231"/>
    </source>
</evidence>
<comment type="similarity">
    <text evidence="2">Belongs to the glycosyl hydrolase 3 family.</text>
</comment>
<dbReference type="OrthoDB" id="9805821at2"/>
<dbReference type="EMBL" id="MQWD01000001">
    <property type="protein sequence ID" value="PAP78440.1"/>
    <property type="molecule type" value="Genomic_DNA"/>
</dbReference>
<dbReference type="InterPro" id="IPR017853">
    <property type="entry name" value="GH"/>
</dbReference>
<evidence type="ECO:0000256" key="5">
    <source>
        <dbReference type="ARBA" id="ARBA00023295"/>
    </source>
</evidence>
<dbReference type="PANTHER" id="PTHR30480">
    <property type="entry name" value="BETA-HEXOSAMINIDASE-RELATED"/>
    <property type="match status" value="1"/>
</dbReference>
<dbReference type="GO" id="GO:0004563">
    <property type="term" value="F:beta-N-acetylhexosaminidase activity"/>
    <property type="evidence" value="ECO:0007669"/>
    <property type="project" value="UniProtKB-EC"/>
</dbReference>
<feature type="domain" description="Glycoside hydrolase family 3 C-terminal" evidence="8">
    <location>
        <begin position="465"/>
        <end position="588"/>
    </location>
</feature>
<dbReference type="InterPro" id="IPR001764">
    <property type="entry name" value="Glyco_hydro_3_N"/>
</dbReference>
<keyword evidence="4" id="KW-0378">Hydrolase</keyword>
<dbReference type="PRINTS" id="PR00133">
    <property type="entry name" value="GLHYDRLASE3"/>
</dbReference>
<dbReference type="PANTHER" id="PTHR30480:SF13">
    <property type="entry name" value="BETA-HEXOSAMINIDASE"/>
    <property type="match status" value="1"/>
</dbReference>
<protein>
    <recommendedName>
        <fullName evidence="3">beta-N-acetylhexosaminidase</fullName>
        <ecNumber evidence="3">3.2.1.52</ecNumber>
    </recommendedName>
</protein>
<dbReference type="InterPro" id="IPR050226">
    <property type="entry name" value="NagZ_Beta-hexosaminidase"/>
</dbReference>
<dbReference type="InterPro" id="IPR036962">
    <property type="entry name" value="Glyco_hydro_3_N_sf"/>
</dbReference>
<dbReference type="SUPFAM" id="SSF51445">
    <property type="entry name" value="(Trans)glycosidases"/>
    <property type="match status" value="1"/>
</dbReference>
<proteinExistence type="inferred from homology"/>
<feature type="domain" description="Glycoside hydrolase family 3 N-terminal" evidence="7">
    <location>
        <begin position="134"/>
        <end position="397"/>
    </location>
</feature>
<evidence type="ECO:0000256" key="3">
    <source>
        <dbReference type="ARBA" id="ARBA00012663"/>
    </source>
</evidence>
<evidence type="ECO:0000259" key="8">
    <source>
        <dbReference type="Pfam" id="PF01915"/>
    </source>
</evidence>
<dbReference type="RefSeq" id="WP_095512120.1">
    <property type="nucleotide sequence ID" value="NZ_MQWD01000001.1"/>
</dbReference>
<comment type="caution">
    <text evidence="9">The sequence shown here is derived from an EMBL/GenBank/DDBJ whole genome shotgun (WGS) entry which is preliminary data.</text>
</comment>
<dbReference type="GO" id="GO:0009254">
    <property type="term" value="P:peptidoglycan turnover"/>
    <property type="evidence" value="ECO:0007669"/>
    <property type="project" value="TreeGrafter"/>
</dbReference>
<dbReference type="AlphaFoldDB" id="A0A271J512"/>
<evidence type="ECO:0000256" key="6">
    <source>
        <dbReference type="SAM" id="SignalP"/>
    </source>
</evidence>
<dbReference type="InterPro" id="IPR002772">
    <property type="entry name" value="Glyco_hydro_3_C"/>
</dbReference>
<accession>A0A271J512</accession>
<dbReference type="Pfam" id="PF00933">
    <property type="entry name" value="Glyco_hydro_3"/>
    <property type="match status" value="1"/>
</dbReference>
<organism evidence="9 10">
    <name type="scientific">Rubrivirga marina</name>
    <dbReference type="NCBI Taxonomy" id="1196024"/>
    <lineage>
        <taxon>Bacteria</taxon>
        <taxon>Pseudomonadati</taxon>
        <taxon>Rhodothermota</taxon>
        <taxon>Rhodothermia</taxon>
        <taxon>Rhodothermales</taxon>
        <taxon>Rubricoccaceae</taxon>
        <taxon>Rubrivirga</taxon>
    </lineage>
</organism>
<keyword evidence="10" id="KW-1185">Reference proteome</keyword>
<sequence length="590" mass="62529">MRLALTLVAALIAGVSGALGLDASTDRADAAEARADSLAVVAADSLAEARRRSAVDSLLAPYAGFEAPRGVSRAEAEAWADARLAELSLEETVAQLFIVELGAVRDPDGLARMGIGGFHVSRRTPPREVLAVTNRLSRRADVPLFFSADYEWGVGTARSNFTELPAAMAYGAADRDDLAEVGGAVTALEARAQGINVLFASVADVNNNPLNPIINTRSFGEDPRRVGELAAAYVRGAQANGVLATLKHFPGHGNTDTDTHVAFAAVPGDWRSLWQTELAPYRVALDAEPGFVMSTHLWARALDDAATPATFSRVALTDVLRDSLGYDGIVTTDAMNMAAVRDRYGPRDRAVLPLKAGADVVLNETSPRRAIRYVVDAVENGELPRARVDESARRILRAKARLGLHTAPPPDRARLDRMLTEVRGARFADALTRAAVTVVRSGPLPIRRGQRVALVQMGNFDAGRPMTRLERDLGPDRAARVSSSGGGQSTAVSAAREADVAVIAMHLRVGMRLPPRLTSAQQRAVEAIRETGTPVVVAVLGSPYAAALAPPEAGVVVAYDETTRTASAVADVLRGRIEATGRLPVDVPGL</sequence>
<reference evidence="9 10" key="1">
    <citation type="submission" date="2016-11" db="EMBL/GenBank/DDBJ databases">
        <title>Study of marine rhodopsin-containing bacteria.</title>
        <authorList>
            <person name="Yoshizawa S."/>
            <person name="Kumagai Y."/>
            <person name="Kogure K."/>
        </authorList>
    </citation>
    <scope>NUCLEOTIDE SEQUENCE [LARGE SCALE GENOMIC DNA]</scope>
    <source>
        <strain evidence="9 10">SAORIC-28</strain>
    </source>
</reference>
<dbReference type="Proteomes" id="UP000216339">
    <property type="component" value="Unassembled WGS sequence"/>
</dbReference>